<organism evidence="2 3">
    <name type="scientific">Musa acuminata subsp. malaccensis</name>
    <name type="common">Wild banana</name>
    <name type="synonym">Musa malaccensis</name>
    <dbReference type="NCBI Taxonomy" id="214687"/>
    <lineage>
        <taxon>Eukaryota</taxon>
        <taxon>Viridiplantae</taxon>
        <taxon>Streptophyta</taxon>
        <taxon>Embryophyta</taxon>
        <taxon>Tracheophyta</taxon>
        <taxon>Spermatophyta</taxon>
        <taxon>Magnoliopsida</taxon>
        <taxon>Liliopsida</taxon>
        <taxon>Zingiberales</taxon>
        <taxon>Musaceae</taxon>
        <taxon>Musa</taxon>
    </lineage>
</organism>
<keyword evidence="1" id="KW-0812">Transmembrane</keyword>
<reference evidence="2" key="1">
    <citation type="submission" date="2021-05" db="UniProtKB">
        <authorList>
            <consortium name="EnsemblPlants"/>
        </authorList>
    </citation>
    <scope>IDENTIFICATION</scope>
    <source>
        <strain evidence="2">subsp. malaccensis</strain>
    </source>
</reference>
<dbReference type="Gramene" id="Ma04_t27590.1">
    <property type="protein sequence ID" value="Ma04_p27590.1"/>
    <property type="gene ID" value="Ma04_g27590"/>
</dbReference>
<evidence type="ECO:0000313" key="2">
    <source>
        <dbReference type="EnsemblPlants" id="Ma04_p27590.1"/>
    </source>
</evidence>
<evidence type="ECO:0000256" key="1">
    <source>
        <dbReference type="SAM" id="Phobius"/>
    </source>
</evidence>
<sequence length="40" mass="4837">MFLELILIPIKIFHLVSPKSISISLHFILYLYLYNIFLRN</sequence>
<keyword evidence="1" id="KW-1133">Transmembrane helix</keyword>
<dbReference type="Proteomes" id="UP000012960">
    <property type="component" value="Unplaced"/>
</dbReference>
<keyword evidence="1" id="KW-0472">Membrane</keyword>
<accession>A0A804IUL0</accession>
<evidence type="ECO:0000313" key="3">
    <source>
        <dbReference type="Proteomes" id="UP000012960"/>
    </source>
</evidence>
<keyword evidence="3" id="KW-1185">Reference proteome</keyword>
<proteinExistence type="predicted"/>
<feature type="transmembrane region" description="Helical" evidence="1">
    <location>
        <begin position="20"/>
        <end position="38"/>
    </location>
</feature>
<dbReference type="AlphaFoldDB" id="A0A804IUL0"/>
<protein>
    <submittedName>
        <fullName evidence="2">Uncharacterized protein</fullName>
    </submittedName>
</protein>
<name>A0A804IUL0_MUSAM</name>
<dbReference type="EnsemblPlants" id="Ma04_t27590.1">
    <property type="protein sequence ID" value="Ma04_p27590.1"/>
    <property type="gene ID" value="Ma04_g27590"/>
</dbReference>
<dbReference type="InParanoid" id="A0A804IUL0"/>